<dbReference type="EMBL" id="SNQG01000004">
    <property type="protein sequence ID" value="TEW65909.1"/>
    <property type="molecule type" value="Genomic_DNA"/>
</dbReference>
<dbReference type="RefSeq" id="WP_134336775.1">
    <property type="nucleotide sequence ID" value="NZ_BMCZ01000002.1"/>
</dbReference>
<gene>
    <name evidence="2" type="ORF">E2R65_12305</name>
    <name evidence="1" type="ORF">GGR35_001897</name>
</gene>
<dbReference type="AlphaFoldDB" id="A0A4Y8ACZ0"/>
<dbReference type="Proteomes" id="UP000297248">
    <property type="component" value="Unassembled WGS sequence"/>
</dbReference>
<evidence type="ECO:0000313" key="1">
    <source>
        <dbReference type="EMBL" id="MBB3969294.1"/>
    </source>
</evidence>
<organism evidence="2 3">
    <name type="scientific">Mucilaginibacter phyllosphaerae</name>
    <dbReference type="NCBI Taxonomy" id="1812349"/>
    <lineage>
        <taxon>Bacteria</taxon>
        <taxon>Pseudomonadati</taxon>
        <taxon>Bacteroidota</taxon>
        <taxon>Sphingobacteriia</taxon>
        <taxon>Sphingobacteriales</taxon>
        <taxon>Sphingobacteriaceae</taxon>
        <taxon>Mucilaginibacter</taxon>
    </lineage>
</organism>
<proteinExistence type="predicted"/>
<accession>A0A4Y8ACZ0</accession>
<evidence type="ECO:0000313" key="2">
    <source>
        <dbReference type="EMBL" id="TEW65909.1"/>
    </source>
</evidence>
<protein>
    <submittedName>
        <fullName evidence="2">Uncharacterized protein</fullName>
    </submittedName>
</protein>
<reference evidence="2" key="2">
    <citation type="submission" date="2019-03" db="EMBL/GenBank/DDBJ databases">
        <authorList>
            <person name="Yan Y.-Q."/>
            <person name="Du Z.-J."/>
        </authorList>
    </citation>
    <scope>NUCLEOTIDE SEQUENCE</scope>
    <source>
        <strain evidence="2">PP-F2FG21</strain>
    </source>
</reference>
<reference evidence="1 4" key="3">
    <citation type="submission" date="2020-08" db="EMBL/GenBank/DDBJ databases">
        <title>Genomic Encyclopedia of Type Strains, Phase IV (KMG-IV): sequencing the most valuable type-strain genomes for metagenomic binning, comparative biology and taxonomic classification.</title>
        <authorList>
            <person name="Goeker M."/>
        </authorList>
    </citation>
    <scope>NUCLEOTIDE SEQUENCE [LARGE SCALE GENOMIC DNA]</scope>
    <source>
        <strain evidence="1 4">DSM 100995</strain>
    </source>
</reference>
<dbReference type="EMBL" id="JACIEG010000003">
    <property type="protein sequence ID" value="MBB3969294.1"/>
    <property type="molecule type" value="Genomic_DNA"/>
</dbReference>
<comment type="caution">
    <text evidence="2">The sequence shown here is derived from an EMBL/GenBank/DDBJ whole genome shotgun (WGS) entry which is preliminary data.</text>
</comment>
<keyword evidence="4" id="KW-1185">Reference proteome</keyword>
<reference evidence="2 3" key="1">
    <citation type="journal article" date="2016" name="Int. J. Syst. Evol. Microbiol.">
        <title>Proposal of Mucilaginibacter phyllosphaerae sp. nov. isolated from the phyllosphere of Galium album.</title>
        <authorList>
            <person name="Aydogan E.L."/>
            <person name="Busse H.J."/>
            <person name="Moser G."/>
            <person name="Muller C."/>
            <person name="Kampfer P."/>
            <person name="Glaeser S.P."/>
        </authorList>
    </citation>
    <scope>NUCLEOTIDE SEQUENCE [LARGE SCALE GENOMIC DNA]</scope>
    <source>
        <strain evidence="2 3">PP-F2FG21</strain>
    </source>
</reference>
<dbReference type="OrthoDB" id="798537at2"/>
<dbReference type="Proteomes" id="UP000583101">
    <property type="component" value="Unassembled WGS sequence"/>
</dbReference>
<evidence type="ECO:0000313" key="4">
    <source>
        <dbReference type="Proteomes" id="UP000583101"/>
    </source>
</evidence>
<evidence type="ECO:0000313" key="3">
    <source>
        <dbReference type="Proteomes" id="UP000297248"/>
    </source>
</evidence>
<name>A0A4Y8ACZ0_9SPHI</name>
<sequence>MNEQKFLSDQEFADMYNLGYGLNKVSPEIADLISQVRTRSPELDALKAGMENSKEHDKDQSYLPDWLKDDWFKETGKDMTGYDDREMDKD</sequence>